<dbReference type="AlphaFoldDB" id="A0A223EC38"/>
<dbReference type="GeneID" id="56471441"/>
<reference evidence="1 2" key="1">
    <citation type="submission" date="2016-10" db="EMBL/GenBank/DDBJ databases">
        <title>The whole genome sequencing and assembly of Bacillus simplex DSM 1321 strain.</title>
        <authorList>
            <person name="Park M.-K."/>
            <person name="Lee Y.-J."/>
            <person name="Yi H."/>
            <person name="Bahn Y.-S."/>
            <person name="Kim J.F."/>
            <person name="Lee D.-W."/>
        </authorList>
    </citation>
    <scope>NUCLEOTIDE SEQUENCE [LARGE SCALE GENOMIC DNA]</scope>
    <source>
        <strain evidence="1 2">DSM 1321</strain>
    </source>
</reference>
<name>A0A223EC38_9BACI</name>
<evidence type="ECO:0000313" key="2">
    <source>
        <dbReference type="Proteomes" id="UP000214618"/>
    </source>
</evidence>
<proteinExistence type="predicted"/>
<evidence type="ECO:0000313" key="1">
    <source>
        <dbReference type="EMBL" id="ASS92808.1"/>
    </source>
</evidence>
<dbReference type="Proteomes" id="UP000214618">
    <property type="component" value="Chromosome"/>
</dbReference>
<dbReference type="OrthoDB" id="2629863at2"/>
<gene>
    <name evidence="1" type="ORF">BS1321_01725</name>
</gene>
<accession>A0A223EC38</accession>
<sequence>MVDENKQKNKREQWKKQVMNNLKKEAVKNIIAGMGDLARLDAKVNNTYTVYIKNGRMIKQPTNGKCVVIKGKIQG</sequence>
<dbReference type="EMBL" id="CP017704">
    <property type="protein sequence ID" value="ASS92808.1"/>
    <property type="molecule type" value="Genomic_DNA"/>
</dbReference>
<protein>
    <submittedName>
        <fullName evidence="1">Uncharacterized protein</fullName>
    </submittedName>
</protein>
<organism evidence="1 2">
    <name type="scientific">Peribacillus simplex NBRC 15720 = DSM 1321</name>
    <dbReference type="NCBI Taxonomy" id="1349754"/>
    <lineage>
        <taxon>Bacteria</taxon>
        <taxon>Bacillati</taxon>
        <taxon>Bacillota</taxon>
        <taxon>Bacilli</taxon>
        <taxon>Bacillales</taxon>
        <taxon>Bacillaceae</taxon>
        <taxon>Peribacillus</taxon>
    </lineage>
</organism>
<dbReference type="RefSeq" id="WP_063233368.1">
    <property type="nucleotide sequence ID" value="NZ_BCVO01000009.1"/>
</dbReference>